<dbReference type="InterPro" id="IPR056884">
    <property type="entry name" value="NPHP3-like_N"/>
</dbReference>
<dbReference type="PANTHER" id="PTHR10039">
    <property type="entry name" value="AMELOGENIN"/>
    <property type="match status" value="1"/>
</dbReference>
<comment type="caution">
    <text evidence="6">The sequence shown here is derived from an EMBL/GenBank/DDBJ whole genome shotgun (WGS) entry which is preliminary data.</text>
</comment>
<feature type="non-terminal residue" evidence="6">
    <location>
        <position position="808"/>
    </location>
</feature>
<dbReference type="Gene3D" id="1.25.40.20">
    <property type="entry name" value="Ankyrin repeat-containing domain"/>
    <property type="match status" value="1"/>
</dbReference>
<evidence type="ECO:0000259" key="4">
    <source>
        <dbReference type="Pfam" id="PF24809"/>
    </source>
</evidence>
<organism evidence="6 7">
    <name type="scientific">Aspergillus sclerotialis</name>
    <dbReference type="NCBI Taxonomy" id="2070753"/>
    <lineage>
        <taxon>Eukaryota</taxon>
        <taxon>Fungi</taxon>
        <taxon>Dikarya</taxon>
        <taxon>Ascomycota</taxon>
        <taxon>Pezizomycotina</taxon>
        <taxon>Eurotiomycetes</taxon>
        <taxon>Eurotiomycetidae</taxon>
        <taxon>Eurotiales</taxon>
        <taxon>Aspergillaceae</taxon>
        <taxon>Aspergillus</taxon>
        <taxon>Aspergillus subgen. Polypaecilum</taxon>
    </lineage>
</organism>
<dbReference type="PROSITE" id="PS50088">
    <property type="entry name" value="ANK_REPEAT"/>
    <property type="match status" value="1"/>
</dbReference>
<accession>A0A3A2Z731</accession>
<feature type="domain" description="Nephrocystin 3-like N-terminal" evidence="5">
    <location>
        <begin position="169"/>
        <end position="330"/>
    </location>
</feature>
<evidence type="ECO:0000313" key="7">
    <source>
        <dbReference type="Proteomes" id="UP000266188"/>
    </source>
</evidence>
<dbReference type="SUPFAM" id="SSF48403">
    <property type="entry name" value="Ankyrin repeat"/>
    <property type="match status" value="1"/>
</dbReference>
<reference evidence="7" key="1">
    <citation type="submission" date="2017-02" db="EMBL/GenBank/DDBJ databases">
        <authorList>
            <person name="Tafer H."/>
            <person name="Lopandic K."/>
        </authorList>
    </citation>
    <scope>NUCLEOTIDE SEQUENCE [LARGE SCALE GENOMIC DNA]</scope>
    <source>
        <strain evidence="7">CBS 366.77</strain>
    </source>
</reference>
<protein>
    <submittedName>
        <fullName evidence="6">Uncharacterized protein</fullName>
    </submittedName>
</protein>
<dbReference type="SUPFAM" id="SSF52540">
    <property type="entry name" value="P-loop containing nucleoside triphosphate hydrolases"/>
    <property type="match status" value="1"/>
</dbReference>
<feature type="repeat" description="ANK" evidence="2">
    <location>
        <begin position="782"/>
        <end position="808"/>
    </location>
</feature>
<dbReference type="Pfam" id="PF24809">
    <property type="entry name" value="DUF7708"/>
    <property type="match status" value="1"/>
</dbReference>
<dbReference type="InterPro" id="IPR056125">
    <property type="entry name" value="DUF7708"/>
</dbReference>
<proteinExistence type="predicted"/>
<keyword evidence="7" id="KW-1185">Reference proteome</keyword>
<evidence type="ECO:0000256" key="3">
    <source>
        <dbReference type="SAM" id="Coils"/>
    </source>
</evidence>
<evidence type="ECO:0000256" key="1">
    <source>
        <dbReference type="ARBA" id="ARBA00022737"/>
    </source>
</evidence>
<keyword evidence="1" id="KW-0677">Repeat</keyword>
<dbReference type="PANTHER" id="PTHR10039:SF10">
    <property type="entry name" value="NACHT DOMAIN-CONTAINING PROTEIN"/>
    <property type="match status" value="1"/>
</dbReference>
<dbReference type="InterPro" id="IPR002110">
    <property type="entry name" value="Ankyrin_rpt"/>
</dbReference>
<dbReference type="OrthoDB" id="7464126at2759"/>
<dbReference type="InterPro" id="IPR036770">
    <property type="entry name" value="Ankyrin_rpt-contain_sf"/>
</dbReference>
<sequence>MAIGRSCPTYQQFSQLYPGCVGLQRALCDYYAVIVQLCIKVIEVSRRTTITQTLSSIFIPFESEFKSFLDKLDQIAKDIQLQISLASKQAHEEAKKLLEHESQDNAAFRQLALKFHKESRREHAKAHQWRIDKTKREAAKLKTSIRNNLSTINYVKPWKQAMQQRVPSTAEWLQQEPLFRQWKDGPDTAIFWCSGTMGVGKTVLMSNVVAQLHTSRKTNDIISYYFCRADDAASLLARSILGSLARQILDSQIEHAKDDSLRGLYEDSRDINTADVVNFLLSHLEVDKKYYLVLDGLDECDSSEVQKVARSVAQLCDKRVRDFKILFAGRPELKKLLFRVIKPKYKISVTERKVESDMDHYIATILGRCLEEEQLKLGDPKIIMKISKALRDGSNGMFLWTRLFIEELCAQRSDNDILKALKHLPRGLSEIFDRKLHRVLDRMAAKEAIKTLQFCGVVKRSLTVREYQEALSLLPGQRSLDRGQFPNDMYRVISDCCGLAFVDEEDNTVHYIHYSVKQYLFTMNSALSAEFDIAGVNRHLGFLCMTYLNFTDFKHQLTKVKEGSNIPIKPLQFGTLPICRSSSLTSRIAVKLLSHRRQLQHLSARELERKAQELLSDLESSRLELEIQKRDFQFFDYAWNYWVDHMKDLDSNTETMIWRLFCRCVEDNDILIYRPWESKQQDHGERSDLPRIVQWLLAHEHYALLLYHARHQSYILTENIKREILRNVTIQNRYRFTELIIQQTDTSNKTLDHGLLYASREGCNNSVASLLRAAANVNARVCDRTAVQAAAEKGHLEVVERLLAAEAD</sequence>
<feature type="coiled-coil region" evidence="3">
    <location>
        <begin position="604"/>
        <end position="631"/>
    </location>
</feature>
<dbReference type="Proteomes" id="UP000266188">
    <property type="component" value="Unassembled WGS sequence"/>
</dbReference>
<evidence type="ECO:0000256" key="2">
    <source>
        <dbReference type="PROSITE-ProRule" id="PRU00023"/>
    </source>
</evidence>
<keyword evidence="2" id="KW-0040">ANK repeat</keyword>
<dbReference type="PROSITE" id="PS50297">
    <property type="entry name" value="ANK_REP_REGION"/>
    <property type="match status" value="1"/>
</dbReference>
<dbReference type="STRING" id="2070753.A0A3A2Z731"/>
<feature type="domain" description="DUF7708" evidence="4">
    <location>
        <begin position="2"/>
        <end position="88"/>
    </location>
</feature>
<name>A0A3A2Z731_9EURO</name>
<evidence type="ECO:0000259" key="5">
    <source>
        <dbReference type="Pfam" id="PF24883"/>
    </source>
</evidence>
<dbReference type="InterPro" id="IPR027417">
    <property type="entry name" value="P-loop_NTPase"/>
</dbReference>
<dbReference type="Gene3D" id="3.40.50.300">
    <property type="entry name" value="P-loop containing nucleotide triphosphate hydrolases"/>
    <property type="match status" value="1"/>
</dbReference>
<evidence type="ECO:0000313" key="6">
    <source>
        <dbReference type="EMBL" id="RJE18003.1"/>
    </source>
</evidence>
<dbReference type="AlphaFoldDB" id="A0A3A2Z731"/>
<gene>
    <name evidence="6" type="ORF">PHISCL_09657</name>
</gene>
<keyword evidence="3" id="KW-0175">Coiled coil</keyword>
<dbReference type="EMBL" id="MVGC01000648">
    <property type="protein sequence ID" value="RJE18003.1"/>
    <property type="molecule type" value="Genomic_DNA"/>
</dbReference>
<dbReference type="Pfam" id="PF24883">
    <property type="entry name" value="NPHP3_N"/>
    <property type="match status" value="1"/>
</dbReference>